<reference evidence="2" key="1">
    <citation type="submission" date="2019-10" db="EMBL/GenBank/DDBJ databases">
        <authorList>
            <consortium name="Genoscope - CEA"/>
            <person name="William W."/>
        </authorList>
    </citation>
    <scope>NUCLEOTIDE SEQUENCE [LARGE SCALE GENOMIC DNA]</scope>
    <source>
        <strain evidence="2">BBR_PRJEB10992</strain>
    </source>
</reference>
<sequence>MSNYVFVIDPNKQPQNPVHPAQARLLLNQGQAAVYRRYPFTIILKESKPAPEIQQITLKIDPGSKTKFNRTRLNLPKTHWLDAACVGKLETLKVLTNKPLLIQATGRGTRQMCGTDKYGFPTFPCFSCDYAEKLYAESVRIGICSSGLIDSDRLKSKNH</sequence>
<gene>
    <name evidence="2" type="ORF">PL8927_760163</name>
</gene>
<evidence type="ECO:0000313" key="2">
    <source>
        <dbReference type="EMBL" id="VXD22897.1"/>
    </source>
</evidence>
<evidence type="ECO:0000259" key="1">
    <source>
        <dbReference type="Pfam" id="PF14239"/>
    </source>
</evidence>
<proteinExistence type="predicted"/>
<keyword evidence="3" id="KW-1185">Reference proteome</keyword>
<comment type="caution">
    <text evidence="2">The sequence shown here is derived from an EMBL/GenBank/DDBJ whole genome shotgun (WGS) entry which is preliminary data.</text>
</comment>
<evidence type="ECO:0000313" key="3">
    <source>
        <dbReference type="Proteomes" id="UP000184550"/>
    </source>
</evidence>
<protein>
    <recommendedName>
        <fullName evidence="1">RRXRR domain-containing protein</fullName>
    </recommendedName>
</protein>
<accession>A0A7Z9BXD7</accession>
<dbReference type="Proteomes" id="UP000184550">
    <property type="component" value="Unassembled WGS sequence"/>
</dbReference>
<dbReference type="Pfam" id="PF14239">
    <property type="entry name" value="RRXRR"/>
    <property type="match status" value="1"/>
</dbReference>
<dbReference type="RefSeq" id="WP_083625191.1">
    <property type="nucleotide sequence ID" value="NZ_LR734878.1"/>
</dbReference>
<dbReference type="AlphaFoldDB" id="A0A7Z9BXD7"/>
<dbReference type="EMBL" id="CZCU02000153">
    <property type="protein sequence ID" value="VXD22897.1"/>
    <property type="molecule type" value="Genomic_DNA"/>
</dbReference>
<dbReference type="InterPro" id="IPR025938">
    <property type="entry name" value="RRXRR_dom"/>
</dbReference>
<organism evidence="2 3">
    <name type="scientific">Planktothrix serta PCC 8927</name>
    <dbReference type="NCBI Taxonomy" id="671068"/>
    <lineage>
        <taxon>Bacteria</taxon>
        <taxon>Bacillati</taxon>
        <taxon>Cyanobacteriota</taxon>
        <taxon>Cyanophyceae</taxon>
        <taxon>Oscillatoriophycideae</taxon>
        <taxon>Oscillatoriales</taxon>
        <taxon>Microcoleaceae</taxon>
        <taxon>Planktothrix</taxon>
    </lineage>
</organism>
<feature type="domain" description="RRXRR" evidence="1">
    <location>
        <begin position="5"/>
        <end position="66"/>
    </location>
</feature>
<name>A0A7Z9BXD7_9CYAN</name>